<name>A0A6G6Y8P7_9SPHN</name>
<organism evidence="1 2">
    <name type="scientific">Stakelama tenebrarum</name>
    <dbReference type="NCBI Taxonomy" id="2711215"/>
    <lineage>
        <taxon>Bacteria</taxon>
        <taxon>Pseudomonadati</taxon>
        <taxon>Pseudomonadota</taxon>
        <taxon>Alphaproteobacteria</taxon>
        <taxon>Sphingomonadales</taxon>
        <taxon>Sphingomonadaceae</taxon>
        <taxon>Stakelama</taxon>
    </lineage>
</organism>
<keyword evidence="2" id="KW-1185">Reference proteome</keyword>
<dbReference type="RefSeq" id="WP_165328015.1">
    <property type="nucleotide sequence ID" value="NZ_CP049109.1"/>
</dbReference>
<sequence length="66" mass="7225">MTVYRRMPEDGAVVAVASGPLVIMAYGLSAMAYADDTAECWIDGPAGRMSAREARQCLRDWMNRGI</sequence>
<evidence type="ECO:0000313" key="2">
    <source>
        <dbReference type="Proteomes" id="UP000501568"/>
    </source>
</evidence>
<dbReference type="Proteomes" id="UP000501568">
    <property type="component" value="Chromosome"/>
</dbReference>
<protein>
    <submittedName>
        <fullName evidence="1">Uncharacterized protein</fullName>
    </submittedName>
</protein>
<accession>A0A6G6Y8P7</accession>
<evidence type="ECO:0000313" key="1">
    <source>
        <dbReference type="EMBL" id="QIG81088.1"/>
    </source>
</evidence>
<dbReference type="KEGG" id="spzr:G5C33_15720"/>
<dbReference type="AlphaFoldDB" id="A0A6G6Y8P7"/>
<gene>
    <name evidence="1" type="ORF">G5C33_15720</name>
</gene>
<reference evidence="1 2" key="1">
    <citation type="submission" date="2020-02" db="EMBL/GenBank/DDBJ databases">
        <authorList>
            <person name="Zheng R.K."/>
            <person name="Sun C.M."/>
        </authorList>
    </citation>
    <scope>NUCLEOTIDE SEQUENCE [LARGE SCALE GENOMIC DNA]</scope>
    <source>
        <strain evidence="2">zrk23</strain>
    </source>
</reference>
<proteinExistence type="predicted"/>
<dbReference type="EMBL" id="CP049109">
    <property type="protein sequence ID" value="QIG81088.1"/>
    <property type="molecule type" value="Genomic_DNA"/>
</dbReference>